<dbReference type="Pfam" id="PF22783">
    <property type="entry name" value="BapA_N"/>
    <property type="match status" value="1"/>
</dbReference>
<dbReference type="InterPro" id="IPR044016">
    <property type="entry name" value="Big_13"/>
</dbReference>
<feature type="region of interest" description="Disordered" evidence="1">
    <location>
        <begin position="568"/>
        <end position="587"/>
    </location>
</feature>
<feature type="region of interest" description="Disordered" evidence="1">
    <location>
        <begin position="1604"/>
        <end position="1624"/>
    </location>
</feature>
<gene>
    <name evidence="5" type="ORF">V6243_17240</name>
</gene>
<feature type="domain" description="Bacterial Ig-like" evidence="3">
    <location>
        <begin position="1622"/>
        <end position="1715"/>
    </location>
</feature>
<dbReference type="PANTHER" id="PTHR22901">
    <property type="entry name" value="SIALATE O-ACETYLESTERASE"/>
    <property type="match status" value="1"/>
</dbReference>
<evidence type="ECO:0000313" key="5">
    <source>
        <dbReference type="EMBL" id="MEL0618576.1"/>
    </source>
</evidence>
<feature type="domain" description="Bacterial Ig-like" evidence="3">
    <location>
        <begin position="3064"/>
        <end position="3153"/>
    </location>
</feature>
<comment type="caution">
    <text evidence="5">The sequence shown here is derived from an EMBL/GenBank/DDBJ whole genome shotgun (WGS) entry which is preliminary data.</text>
</comment>
<dbReference type="InterPro" id="IPR041498">
    <property type="entry name" value="Big_6"/>
</dbReference>
<dbReference type="Pfam" id="PF19077">
    <property type="entry name" value="Big_13"/>
    <property type="match status" value="12"/>
</dbReference>
<feature type="domain" description="Bacterial Ig" evidence="2">
    <location>
        <begin position="1139"/>
        <end position="1220"/>
    </location>
</feature>
<feature type="region of interest" description="Disordered" evidence="1">
    <location>
        <begin position="1788"/>
        <end position="1846"/>
    </location>
</feature>
<dbReference type="Pfam" id="PF17936">
    <property type="entry name" value="Big_6"/>
    <property type="match status" value="9"/>
</dbReference>
<feature type="compositionally biased region" description="Polar residues" evidence="1">
    <location>
        <begin position="1729"/>
        <end position="1738"/>
    </location>
</feature>
<evidence type="ECO:0000259" key="3">
    <source>
        <dbReference type="Pfam" id="PF19077"/>
    </source>
</evidence>
<feature type="compositionally biased region" description="Polar residues" evidence="1">
    <location>
        <begin position="1151"/>
        <end position="1160"/>
    </location>
</feature>
<feature type="domain" description="Bacterial Ig" evidence="2">
    <location>
        <begin position="1717"/>
        <end position="1798"/>
    </location>
</feature>
<name>A0ABU9GKE2_COBMA</name>
<proteinExistence type="predicted"/>
<dbReference type="EMBL" id="JBAKAP010000028">
    <property type="protein sequence ID" value="MEL0618576.1"/>
    <property type="molecule type" value="Genomic_DNA"/>
</dbReference>
<feature type="region of interest" description="Disordered" evidence="1">
    <location>
        <begin position="1146"/>
        <end position="1167"/>
    </location>
</feature>
<feature type="domain" description="Bacterial Ig-like" evidence="3">
    <location>
        <begin position="1435"/>
        <end position="1524"/>
    </location>
</feature>
<feature type="domain" description="Bacterial Ig-like" evidence="3">
    <location>
        <begin position="666"/>
        <end position="755"/>
    </location>
</feature>
<feature type="domain" description="Bacterial Ig-like" evidence="3">
    <location>
        <begin position="469"/>
        <end position="559"/>
    </location>
</feature>
<feature type="domain" description="Bacterial Ig" evidence="2">
    <location>
        <begin position="370"/>
        <end position="450"/>
    </location>
</feature>
<dbReference type="InterPro" id="IPR039329">
    <property type="entry name" value="SIAE"/>
</dbReference>
<feature type="compositionally biased region" description="Polar residues" evidence="1">
    <location>
        <begin position="1809"/>
        <end position="1819"/>
    </location>
</feature>
<feature type="domain" description="Bacterial Ig" evidence="2">
    <location>
        <begin position="948"/>
        <end position="1022"/>
    </location>
</feature>
<feature type="domain" description="Bacterial Ig-like" evidence="3">
    <location>
        <begin position="2849"/>
        <end position="2936"/>
    </location>
</feature>
<dbReference type="Gene3D" id="3.30.420.430">
    <property type="match status" value="5"/>
</dbReference>
<feature type="domain" description="Bacterial Ig" evidence="2">
    <location>
        <begin position="1335"/>
        <end position="1409"/>
    </location>
</feature>
<feature type="domain" description="Bacterial Ig-like" evidence="3">
    <location>
        <begin position="278"/>
        <end position="368"/>
    </location>
</feature>
<feature type="compositionally biased region" description="Polar residues" evidence="1">
    <location>
        <begin position="1832"/>
        <end position="1846"/>
    </location>
</feature>
<reference evidence="5 6" key="1">
    <citation type="submission" date="2024-02" db="EMBL/GenBank/DDBJ databases">
        <title>Bacteria isolated from the canopy kelp, Nereocystis luetkeana.</title>
        <authorList>
            <person name="Pfister C.A."/>
            <person name="Younker I.T."/>
            <person name="Light S.H."/>
        </authorList>
    </citation>
    <scope>NUCLEOTIDE SEQUENCE [LARGE SCALE GENOMIC DNA]</scope>
    <source>
        <strain evidence="5 6">TI.5.07</strain>
    </source>
</reference>
<sequence>MPVNAKVAPHGQLESQEAILREVDNITLNEASDVSLDLHPRDVEMMTRQGDNLLVTLENGDLVTIESFYADPSELSHLYLQGDEFAGEIFQVGLGEAGASGAVPFTSTATLTTAESALATAAAGASSVGAGAEAATGAGAGAGISTAGLVAGGVAVAAGVGVAAATSSDSASSDADTTAPDAPLLSDTNGTVLSGISEPGATIEVINASGEIVGTATADADGNFVVELDPLQEPGTELSATATDAAGNESAVSDTLLVPEDADVTAPNTPTIASATDDVEAVTGALASGDSTNDATPTLTGSAEAGSTVTITHNDEVIATVTADTNGSWTYTPTTALTEGDQTFSVTATDAAGNESAASSEFTLTVDTTAPGAPTLIESDGTTVSGTAEAGSDVVITNSDGQDVGSGIAEDDGSFSIVLDPAQEDGETLTATATDAAGNISSDSAPTVVDTGIDVTAPNTPTIASATDDVEAVTGTLADGDSTNDATPTLTGSAEAGSTVTITHNGEEIATVTADANGTWSFTPATDFADGEHVFSVTATDAAGNVSAASADFTLTVDTTAPDAPVLADTDGETANGSTVNGSAEAGGTVEITNGDGDLLGSGTVADDGTFSITLSPKQEAGTELTATVTDAAGNESAVSDTLVVPEDADVTAPNAPTIASATDNVEAVTGSLANGDSTNDATPTLTGSAEAGSTITLTHNGEEIGTTTADSNGTWSFTPATDFADGEHVFSVTATDAAGNESAPSADFTLTVDTTAPDAPVLAETDGTTVTGTGEAGTTVEITNAAGDVLGSAEVDTDGNFSVALSPEQDAGTELTATVTDAAGNESAVSDTLVVPEDADVTAPNAPTIASATDDVEAVTGTLADGDSTNDATPTLTGSAEAGSTVTITHNGEEIATVTADANGTWSFTPATGFTDGEHVFSVTATDAAGNESAPSADFTLTVDTTAPDAPVLAETDGTTVAGTGEAGTTIEITNADDDVVGTAVVDADGNFSVELSPEQEAGSTLTATATDAAGNESATSEALDVPEDADVTAPSTPTITSATDDVAAVTGTLADGDSTNDATPTLTGSAEAGSTVTLTHNGEEIGTAIADSNGTWSFTPATDFADGEHVFSVTATDAAGNVSAASADFTLTVDTTAPDAPVLADTDGETANGSTVNGSAEAGGTVEITNGDGDLLGSGTVADDGTFSITLSPKQEAGTELTATVTDAAGNESAVSDTLVVPEDADVTAPNAPTIASATDNVEAVTGSLANGDSTNDATPTLTGSAEAGSTITLTHNGEEIGTTTADNNGTWSFTPATDFADGEHVFSVTATDAAGNESAPSADFTLTVDTTAPNAPVLAETDGTTVAGTGEAGTTVEVTNANDDVVGTAIVDSEGNFSVELSPEQEAGSTLTATATDAAGNESAASAALDVPEDADVTAPNAPTIASATDDVAAVTGALADGDSTNDATPTLTGSAEAGSTITITHNGEEIATVTADANGTWSFTPATGFADGEHVFSVTATDAAGNESAPSADFTLTVDTTAPDAPVLAETDGTTVAGTGEAGTTLEITNANDDVVGTAVVDAEGNFSVELSPEQEAGSTLTATATDAAGNESAASAALDVPEDADVTAPNTPTIASATDDVAADTGALASGDSTNDAAPTLIGSAEANSTVTITHNGEVVDSVTADTNGAWRYTPSAELIDGDHVFSVTATDEAGNVSASSGEFTLTVDTSAPDAPVLSETDGETANGSTVNGSAEAGGTVEITNGDGDLLGSGTVADDGTFSITLSPKQDAGAELTATVTDAAGNESPASDTLMVPEDADVTAPNTPTITSATDDVPADTGALASGDSTNDATPTLTGSAEAESTVTITHNGEEIATVTADANGAWSYTPSTDLTDGEHAYSVTATDAAGNESMPSGEFTLTVDTTVPTNPALALTTDTNITDDGITSNGEVTVSDLEADASWEYSLDGGSNWIDGTGTTFTLDEGVYTDGVVQIRQTDVAGNVSDAVNLGDVTVDATAPTGSIAFVDGDDGLLNLADISAVDLTGSIEAGLDSSNVVITITDSADPANEITVATTDITVDGAGNLSVTGLDLSTATSGLTEGALTVSMTVTDVAGNTFETDGTTTSDLTVPDAPSLALTTDTNITDDGITSNGDVTVSGLEADASWEYSLDGGSNWIDGTGTTFTLDEGVYTDGVVQIRQTDVAGNVSDAVNLGDVTVDATAPTGSIAFVDGDDGLLNLADISAVDLTGSIEAGLDSSNVVITITDSADPANEITVATTDITVDGAGNLSVTGLDLNTATSGLTEGALTVSMTVADVAGNTFETDGTTTSDLTVPDAPSLALTTDTNVTDDGITSNGEVTVSGLEADATWEYSLDGGSNWIDGTGTTFTLDEGVYADGDVQIRQTDVAGNVSDAVNLGAVTVDTTDPTGSIAFVDGGDGLLNLADISAVDLTGSIEAGLDSSNVVITITDSADPANEITVATTDITIDGAGNLSVTGLNLSTATSGLTEGVLTVSMTVTDVAGNTFETDDTTTSDLTAPEVPSLALTADTNVADDGITSNSEVTVSGLETDATWEVSLDGGTTWDARTGTTFTLDEGVYADGVVQIRQTDLAGNVSDAVNLGAVTVDTTDPSAPVITTISDNVGDLTAALVDGDSTDDTTPTVSGTAEADSTVTLYNGETVLGTDTADSDGNWSITPITALDEGDYAFTAIATDAAGNDSVLSNAIAITVDITAPSAPTLAIEAAVDGVSAAELAAGLPTTVTLSEEAVAGDTVTVTLVDNADDENVITASVELDADDITAGNVAVIIAADDLTDGSSYAATAVIIDVAGNRSAASNSIDVAIDITAPSAPVITTISDNVGDLTAALVDGDSTDDTTPTVSGTAEADSTVTLYNGETVLGTDTADSDGNWSITPITALDEGDYAFTAIATDAAGNDSVLSNAIAITVDTTAPSAPTLAITEALDGVNIDELTDGLQTTVTLSEDAVAGDTVTVTLVDDADAENVITASVVLEEADITADSVAVTIAADALTDGSSYAATAVIIDVAGNRSAASNSIDVAIDITAPTAPVITTISDNVGDLTAALVDGDSTNDATPTLTGSAEAGSTITLTHNGEEIGTTTADSNGTWSFTPETDFADGEHVFSVTATDAAGNESAPSADFTLTVDTTAPDAPSLALTADTNVADDGITSNGEVTVSDLEADATWEYTTNGGTTWVDGTGATFTLAEGSYADGTVQIRQTDVAGNVSDAVNLGAVTVDATIAAPSLALTADTNVADDGITNNGEVTVSGLETDATWEVSLDGGTTWDARTGTTFTLDEGVYADGDVQIRQTDVAGNVSDAVNLGAVTVDTTDPTGSIAFVDGGDGLLNLADINAVDLTGSIEAGLDSSNVVITITDSAEPANEYTVDAVNISVGTDGALSVTGLDLSALTAGALTVSMTVTDVAGNTFETDGTTTSDLTAPEVPSLALTADTNVADDGITNNGEVTVSGLETDATWEVSLDGGTTWDARTGTTFTLDEGVYADGDVQIRQTDVAGNVSDAVNLGAVTVDTTDP</sequence>
<keyword evidence="6" id="KW-1185">Reference proteome</keyword>
<dbReference type="Proteomes" id="UP001378242">
    <property type="component" value="Unassembled WGS sequence"/>
</dbReference>
<dbReference type="RefSeq" id="WP_341542924.1">
    <property type="nucleotide sequence ID" value="NZ_JBAKAP010000028.1"/>
</dbReference>
<dbReference type="NCBIfam" id="NF033510">
    <property type="entry name" value="Ca_tandemer"/>
    <property type="match status" value="21"/>
</dbReference>
<evidence type="ECO:0000313" key="6">
    <source>
        <dbReference type="Proteomes" id="UP001378242"/>
    </source>
</evidence>
<evidence type="ECO:0000259" key="4">
    <source>
        <dbReference type="Pfam" id="PF22783"/>
    </source>
</evidence>
<dbReference type="Gene3D" id="2.60.40.1800">
    <property type="match status" value="1"/>
</dbReference>
<feature type="region of interest" description="Disordered" evidence="1">
    <location>
        <begin position="1013"/>
        <end position="1075"/>
    </location>
</feature>
<feature type="domain" description="Bacterial Ig" evidence="2">
    <location>
        <begin position="561"/>
        <end position="642"/>
    </location>
</feature>
<accession>A0ABU9GKE2</accession>
<feature type="compositionally biased region" description="Polar residues" evidence="1">
    <location>
        <begin position="573"/>
        <end position="582"/>
    </location>
</feature>
<dbReference type="Gene3D" id="6.20.150.20">
    <property type="match status" value="4"/>
</dbReference>
<dbReference type="InterPro" id="IPR048051">
    <property type="entry name" value="BapA-like_prefix-like"/>
</dbReference>
<organism evidence="5 6">
    <name type="scientific">Cobetia marina</name>
    <name type="common">Deleya marina</name>
    <dbReference type="NCBI Taxonomy" id="28258"/>
    <lineage>
        <taxon>Bacteria</taxon>
        <taxon>Pseudomonadati</taxon>
        <taxon>Pseudomonadota</taxon>
        <taxon>Gammaproteobacteria</taxon>
        <taxon>Oceanospirillales</taxon>
        <taxon>Halomonadaceae</taxon>
        <taxon>Cobetia</taxon>
    </lineage>
</organism>
<feature type="domain" description="Biofilm-associated protein BapA-like prefix-like" evidence="4">
    <location>
        <begin position="21"/>
        <end position="84"/>
    </location>
</feature>
<feature type="region of interest" description="Disordered" evidence="1">
    <location>
        <begin position="167"/>
        <end position="186"/>
    </location>
</feature>
<dbReference type="NCBIfam" id="NF033677">
    <property type="entry name" value="biofilm_BapA_N"/>
    <property type="match status" value="1"/>
</dbReference>
<evidence type="ECO:0000259" key="2">
    <source>
        <dbReference type="Pfam" id="PF17936"/>
    </source>
</evidence>
<protein>
    <submittedName>
        <fullName evidence="5">Ig-like domain-containing protein</fullName>
    </submittedName>
</protein>
<feature type="domain" description="Bacterial Ig" evidence="2">
    <location>
        <begin position="1526"/>
        <end position="1600"/>
    </location>
</feature>
<feature type="domain" description="Bacterial Ig-like" evidence="3">
    <location>
        <begin position="1047"/>
        <end position="1137"/>
    </location>
</feature>
<feature type="compositionally biased region" description="Low complexity" evidence="1">
    <location>
        <begin position="1034"/>
        <end position="1047"/>
    </location>
</feature>
<feature type="domain" description="Bacterial Ig" evidence="2">
    <location>
        <begin position="757"/>
        <end position="833"/>
    </location>
</feature>
<feature type="non-terminal residue" evidence="5">
    <location>
        <position position="3539"/>
    </location>
</feature>
<feature type="region of interest" description="Disordered" evidence="1">
    <location>
        <begin position="1712"/>
        <end position="1759"/>
    </location>
</feature>
<feature type="domain" description="Bacterial Ig-like" evidence="3">
    <location>
        <begin position="2632"/>
        <end position="2718"/>
    </location>
</feature>
<feature type="compositionally biased region" description="Low complexity" evidence="1">
    <location>
        <begin position="167"/>
        <end position="184"/>
    </location>
</feature>
<dbReference type="PANTHER" id="PTHR22901:SF0">
    <property type="entry name" value="SIALATE O-ACETYLESTERASE"/>
    <property type="match status" value="1"/>
</dbReference>
<feature type="domain" description="Bacterial Ig-like" evidence="3">
    <location>
        <begin position="1244"/>
        <end position="1333"/>
    </location>
</feature>
<dbReference type="Gene3D" id="2.60.40.10">
    <property type="entry name" value="Immunoglobulins"/>
    <property type="match status" value="18"/>
</dbReference>
<feature type="domain" description="Bacterial Ig-like" evidence="3">
    <location>
        <begin position="857"/>
        <end position="946"/>
    </location>
</feature>
<dbReference type="InterPro" id="IPR013783">
    <property type="entry name" value="Ig-like_fold"/>
</dbReference>
<feature type="domain" description="Bacterial Ig-like" evidence="3">
    <location>
        <begin position="1819"/>
        <end position="1911"/>
    </location>
</feature>
<evidence type="ECO:0000256" key="1">
    <source>
        <dbReference type="SAM" id="MobiDB-lite"/>
    </source>
</evidence>
<feature type="domain" description="Bacterial Ig" evidence="2">
    <location>
        <begin position="179"/>
        <end position="253"/>
    </location>
</feature>
<feature type="compositionally biased region" description="Polar residues" evidence="1">
    <location>
        <begin position="1059"/>
        <end position="1075"/>
    </location>
</feature>